<gene>
    <name evidence="2" type="ORF">SAMN05216526_1779</name>
</gene>
<evidence type="ECO:0000313" key="3">
    <source>
        <dbReference type="Proteomes" id="UP000223759"/>
    </source>
</evidence>
<dbReference type="NCBIfam" id="NF046101">
    <property type="entry name" value="PA3496_fam"/>
    <property type="match status" value="1"/>
</dbReference>
<dbReference type="AlphaFoldDB" id="A0A1R3W5B6"/>
<evidence type="ECO:0000313" key="2">
    <source>
        <dbReference type="EMBL" id="SIT72984.1"/>
    </source>
</evidence>
<feature type="region of interest" description="Disordered" evidence="1">
    <location>
        <begin position="1"/>
        <end position="23"/>
    </location>
</feature>
<accession>A0A1R3W5B6</accession>
<dbReference type="EMBL" id="FTPK01000003">
    <property type="protein sequence ID" value="SIT72984.1"/>
    <property type="molecule type" value="Genomic_DNA"/>
</dbReference>
<reference evidence="2 3" key="1">
    <citation type="submission" date="2017-01" db="EMBL/GenBank/DDBJ databases">
        <authorList>
            <person name="Mah S.A."/>
            <person name="Swanson W.J."/>
            <person name="Moy G.W."/>
            <person name="Vacquier V.D."/>
        </authorList>
    </citation>
    <scope>NUCLEOTIDE SEQUENCE [LARGE SCALE GENOMIC DNA]</scope>
    <source>
        <strain evidence="2 3">M9</strain>
    </source>
</reference>
<dbReference type="OrthoDB" id="5796773at2"/>
<dbReference type="RefSeq" id="WP_076756165.1">
    <property type="nucleotide sequence ID" value="NZ_CP023018.1"/>
</dbReference>
<organism evidence="2 3">
    <name type="scientific">Ectothiorhodosinus mongolicus</name>
    <dbReference type="NCBI Taxonomy" id="233100"/>
    <lineage>
        <taxon>Bacteria</taxon>
        <taxon>Pseudomonadati</taxon>
        <taxon>Pseudomonadota</taxon>
        <taxon>Gammaproteobacteria</taxon>
        <taxon>Chromatiales</taxon>
        <taxon>Ectothiorhodospiraceae</taxon>
        <taxon>Ectothiorhodosinus</taxon>
    </lineage>
</organism>
<sequence length="61" mass="7259">MASVRDLLQDEEDEGFDWKDSNKPNAVTARRSLERYLEKRALKRQIQDVFDENDSDAELDW</sequence>
<keyword evidence="3" id="KW-1185">Reference proteome</keyword>
<protein>
    <submittedName>
        <fullName evidence="2">Uncharacterized protein</fullName>
    </submittedName>
</protein>
<dbReference type="Proteomes" id="UP000223759">
    <property type="component" value="Unassembled WGS sequence"/>
</dbReference>
<proteinExistence type="predicted"/>
<evidence type="ECO:0000256" key="1">
    <source>
        <dbReference type="SAM" id="MobiDB-lite"/>
    </source>
</evidence>
<dbReference type="InterPro" id="IPR058059">
    <property type="entry name" value="PA3496-like"/>
</dbReference>
<name>A0A1R3W5B6_9GAMM</name>